<dbReference type="InterPro" id="IPR012932">
    <property type="entry name" value="VKOR"/>
</dbReference>
<dbReference type="AlphaFoldDB" id="A0A2M9D9G0"/>
<gene>
    <name evidence="12" type="ORF">CLV85_1303</name>
</gene>
<evidence type="ECO:0000259" key="11">
    <source>
        <dbReference type="SMART" id="SM00756"/>
    </source>
</evidence>
<evidence type="ECO:0000256" key="7">
    <source>
        <dbReference type="ARBA" id="ARBA00023136"/>
    </source>
</evidence>
<feature type="transmembrane region" description="Helical" evidence="10">
    <location>
        <begin position="170"/>
        <end position="191"/>
    </location>
</feature>
<protein>
    <submittedName>
        <fullName evidence="12">Putative membrane protein</fullName>
    </submittedName>
</protein>
<accession>A0A2M9D9G0</accession>
<keyword evidence="3 10" id="KW-0812">Transmembrane</keyword>
<evidence type="ECO:0000313" key="12">
    <source>
        <dbReference type="EMBL" id="PJJ82113.1"/>
    </source>
</evidence>
<feature type="transmembrane region" description="Helical" evidence="10">
    <location>
        <begin position="126"/>
        <end position="149"/>
    </location>
</feature>
<evidence type="ECO:0000256" key="5">
    <source>
        <dbReference type="ARBA" id="ARBA00022989"/>
    </source>
</evidence>
<comment type="subcellular location">
    <subcellularLocation>
        <location evidence="1">Membrane</location>
        <topology evidence="1">Multi-pass membrane protein</topology>
    </subcellularLocation>
</comment>
<dbReference type="GO" id="GO:0016020">
    <property type="term" value="C:membrane"/>
    <property type="evidence" value="ECO:0007669"/>
    <property type="project" value="UniProtKB-SubCell"/>
</dbReference>
<keyword evidence="13" id="KW-1185">Reference proteome</keyword>
<evidence type="ECO:0000256" key="10">
    <source>
        <dbReference type="SAM" id="Phobius"/>
    </source>
</evidence>
<keyword evidence="4" id="KW-0874">Quinone</keyword>
<comment type="similarity">
    <text evidence="2">Belongs to the VKOR family.</text>
</comment>
<feature type="transmembrane region" description="Helical" evidence="10">
    <location>
        <begin position="12"/>
        <end position="29"/>
    </location>
</feature>
<feature type="transmembrane region" description="Helical" evidence="10">
    <location>
        <begin position="74"/>
        <end position="92"/>
    </location>
</feature>
<keyword evidence="7 10" id="KW-0472">Membrane</keyword>
<evidence type="ECO:0000256" key="4">
    <source>
        <dbReference type="ARBA" id="ARBA00022719"/>
    </source>
</evidence>
<evidence type="ECO:0000256" key="1">
    <source>
        <dbReference type="ARBA" id="ARBA00004141"/>
    </source>
</evidence>
<evidence type="ECO:0000256" key="6">
    <source>
        <dbReference type="ARBA" id="ARBA00023002"/>
    </source>
</evidence>
<keyword evidence="6" id="KW-0560">Oxidoreductase</keyword>
<name>A0A2M9D9G0_9MICO</name>
<evidence type="ECO:0000256" key="3">
    <source>
        <dbReference type="ARBA" id="ARBA00022692"/>
    </source>
</evidence>
<evidence type="ECO:0000256" key="9">
    <source>
        <dbReference type="ARBA" id="ARBA00023284"/>
    </source>
</evidence>
<dbReference type="RefSeq" id="WP_100388739.1">
    <property type="nucleotide sequence ID" value="NZ_BMZU01000001.1"/>
</dbReference>
<dbReference type="Pfam" id="PF07884">
    <property type="entry name" value="VKOR"/>
    <property type="match status" value="1"/>
</dbReference>
<dbReference type="OrthoDB" id="9783799at2"/>
<dbReference type="GO" id="GO:0016491">
    <property type="term" value="F:oxidoreductase activity"/>
    <property type="evidence" value="ECO:0007669"/>
    <property type="project" value="UniProtKB-KW"/>
</dbReference>
<keyword evidence="5 10" id="KW-1133">Transmembrane helix</keyword>
<dbReference type="InterPro" id="IPR041714">
    <property type="entry name" value="VKOR_Actinobacteria"/>
</dbReference>
<evidence type="ECO:0000313" key="13">
    <source>
        <dbReference type="Proteomes" id="UP000231742"/>
    </source>
</evidence>
<dbReference type="CDD" id="cd12922">
    <property type="entry name" value="VKOR_5"/>
    <property type="match status" value="1"/>
</dbReference>
<dbReference type="GO" id="GO:0048038">
    <property type="term" value="F:quinone binding"/>
    <property type="evidence" value="ECO:0007669"/>
    <property type="project" value="UniProtKB-KW"/>
</dbReference>
<dbReference type="EMBL" id="PGFH01000001">
    <property type="protein sequence ID" value="PJJ82113.1"/>
    <property type="molecule type" value="Genomic_DNA"/>
</dbReference>
<evidence type="ECO:0000256" key="8">
    <source>
        <dbReference type="ARBA" id="ARBA00023157"/>
    </source>
</evidence>
<keyword evidence="9" id="KW-0676">Redox-active center</keyword>
<keyword evidence="8" id="KW-1015">Disulfide bond</keyword>
<comment type="caution">
    <text evidence="12">The sequence shown here is derived from an EMBL/GenBank/DDBJ whole genome shotgun (WGS) entry which is preliminary data.</text>
</comment>
<dbReference type="Proteomes" id="UP000231742">
    <property type="component" value="Unassembled WGS sequence"/>
</dbReference>
<dbReference type="InterPro" id="IPR038354">
    <property type="entry name" value="VKOR_sf"/>
</dbReference>
<dbReference type="SMART" id="SM00756">
    <property type="entry name" value="VKc"/>
    <property type="match status" value="1"/>
</dbReference>
<dbReference type="Gene3D" id="1.20.1440.130">
    <property type="entry name" value="VKOR domain"/>
    <property type="match status" value="1"/>
</dbReference>
<evidence type="ECO:0000256" key="2">
    <source>
        <dbReference type="ARBA" id="ARBA00006214"/>
    </source>
</evidence>
<feature type="transmembrane region" description="Helical" evidence="10">
    <location>
        <begin position="99"/>
        <end position="120"/>
    </location>
</feature>
<reference evidence="12 13" key="1">
    <citation type="submission" date="2017-11" db="EMBL/GenBank/DDBJ databases">
        <title>Genomic Encyclopedia of Archaeal and Bacterial Type Strains, Phase II (KMG-II): From Individual Species to Whole Genera.</title>
        <authorList>
            <person name="Goeker M."/>
        </authorList>
    </citation>
    <scope>NUCLEOTIDE SEQUENCE [LARGE SCALE GENOMIC DNA]</scope>
    <source>
        <strain evidence="12 13">DSM 16400</strain>
    </source>
</reference>
<feature type="domain" description="Vitamin K epoxide reductase" evidence="11">
    <location>
        <begin position="10"/>
        <end position="151"/>
    </location>
</feature>
<proteinExistence type="inferred from homology"/>
<organism evidence="12 13">
    <name type="scientific">Salinibacterium amurskyense</name>
    <dbReference type="NCBI Taxonomy" id="205941"/>
    <lineage>
        <taxon>Bacteria</taxon>
        <taxon>Bacillati</taxon>
        <taxon>Actinomycetota</taxon>
        <taxon>Actinomycetes</taxon>
        <taxon>Micrococcales</taxon>
        <taxon>Microbacteriaceae</taxon>
        <taxon>Salinibacterium</taxon>
    </lineage>
</organism>
<sequence>MTASGVRNRPIALAIFMIFAGLIGLWASFELMIEKIHTLENPGVDLSCDFSLVVQCAANLGSQQGAVLGFPNPIIGLIAFMAPVVVGAAILAGARFNSWFWVVFNLGIAGAFAFILWLAYQSIFNLGTLCVWCMTVWSVTIPLFWAVTLRNFKVGAIPAPKRIRKAAGAAYSWVPVIAIVGYIIIAVVAQVRLDVLAYL</sequence>